<dbReference type="KEGG" id="kus:B9G99_06540"/>
<evidence type="ECO:0000259" key="1">
    <source>
        <dbReference type="Pfam" id="PF00723"/>
    </source>
</evidence>
<dbReference type="RefSeq" id="WP_086621333.1">
    <property type="nucleotide sequence ID" value="NZ_CP021323.1"/>
</dbReference>
<dbReference type="InterPro" id="IPR011613">
    <property type="entry name" value="GH15-like"/>
</dbReference>
<gene>
    <name evidence="3" type="ORF">B9G99_06540</name>
</gene>
<protein>
    <submittedName>
        <fullName evidence="3">Glycoside hydrolase family 15</fullName>
    </submittedName>
</protein>
<dbReference type="Proteomes" id="UP000250025">
    <property type="component" value="Chromosome"/>
</dbReference>
<keyword evidence="4" id="KW-1185">Reference proteome</keyword>
<dbReference type="OrthoDB" id="3902805at2"/>
<dbReference type="PANTHER" id="PTHR31616">
    <property type="entry name" value="TREHALASE"/>
    <property type="match status" value="1"/>
</dbReference>
<evidence type="ECO:0000313" key="3">
    <source>
        <dbReference type="EMBL" id="ARS52576.1"/>
    </source>
</evidence>
<organism evidence="3 4">
    <name type="scientific">Kushneria konosiri</name>
    <dbReference type="NCBI Taxonomy" id="698828"/>
    <lineage>
        <taxon>Bacteria</taxon>
        <taxon>Pseudomonadati</taxon>
        <taxon>Pseudomonadota</taxon>
        <taxon>Gammaproteobacteria</taxon>
        <taxon>Oceanospirillales</taxon>
        <taxon>Halomonadaceae</taxon>
        <taxon>Kushneria</taxon>
    </lineage>
</organism>
<sequence>MTKRQVANPAREAGFAPLGDYAAIGEGRSVALIALDGAIDWWCAPSMDSPPLFDRLLEPELGGYFSLTPRGDYRVERHYRHNSNVLETTFITRDGQARVTESINSNTAGRLPWCELARRVEGLEGEVTFDICFHAGTHTETVSPWLQETTIGRVYNIGHLMAMLRCSDDVEIDECCDRYARATLVSREGQRSLVALLATSGQPLAVPSIESIDERIDVSDFAWRDWIDKLSFHGDYPEWVHRSALALKFLLYSPSGAIAAAATTSLPERLGGDKNYDYRYAWVRDACLVIKAFVHAGAIEESQAAFSWLTRTIRQHGPDMRVCYTLTGELIPAESYPALTGYKGSKPVRVGNNARDQIQLGMYGDLLTTATLFIDAGHIIDLDTARLLGDLANQCADRWRVRDAGIWELPGDYQHYTHSKMSCWLALTHAVQLAEQGHIEPTWKKRWERERQRIAEWVETHCWSEARGAYVLHEGVEGLDAALCLTHRFGAEVNRARMLSTYRAIRQELGRGALIYRYSGVHEEEGAFVACSFWMVEALAALGEQEEARALMDEALEATNGNLGLLTEMVDPSTGEHLGNVPQGLSHLAQICAANALSGRVIDNAPSTT</sequence>
<dbReference type="InterPro" id="IPR008928">
    <property type="entry name" value="6-hairpin_glycosidase_sf"/>
</dbReference>
<dbReference type="Gene3D" id="1.50.10.10">
    <property type="match status" value="1"/>
</dbReference>
<proteinExistence type="predicted"/>
<dbReference type="PANTHER" id="PTHR31616:SF0">
    <property type="entry name" value="GLUCAN 1,4-ALPHA-GLUCOSIDASE"/>
    <property type="match status" value="1"/>
</dbReference>
<dbReference type="Pfam" id="PF00723">
    <property type="entry name" value="Glyco_hydro_15"/>
    <property type="match status" value="1"/>
</dbReference>
<feature type="domain" description="Trehalase-like N-terminal" evidence="2">
    <location>
        <begin position="21"/>
        <end position="90"/>
    </location>
</feature>
<accession>A0A2Z2H6R6</accession>
<dbReference type="GO" id="GO:0005975">
    <property type="term" value="P:carbohydrate metabolic process"/>
    <property type="evidence" value="ECO:0007669"/>
    <property type="project" value="InterPro"/>
</dbReference>
<feature type="domain" description="GH15-like" evidence="1">
    <location>
        <begin position="237"/>
        <end position="592"/>
    </location>
</feature>
<keyword evidence="3" id="KW-0378">Hydrolase</keyword>
<evidence type="ECO:0000313" key="4">
    <source>
        <dbReference type="Proteomes" id="UP000250025"/>
    </source>
</evidence>
<name>A0A2Z2H6R6_9GAMM</name>
<dbReference type="AlphaFoldDB" id="A0A2Z2H6R6"/>
<dbReference type="SUPFAM" id="SSF48208">
    <property type="entry name" value="Six-hairpin glycosidases"/>
    <property type="match status" value="1"/>
</dbReference>
<dbReference type="GO" id="GO:0004553">
    <property type="term" value="F:hydrolase activity, hydrolyzing O-glycosyl compounds"/>
    <property type="evidence" value="ECO:0007669"/>
    <property type="project" value="TreeGrafter"/>
</dbReference>
<evidence type="ECO:0000259" key="2">
    <source>
        <dbReference type="Pfam" id="PF19291"/>
    </source>
</evidence>
<dbReference type="InterPro" id="IPR012341">
    <property type="entry name" value="6hp_glycosidase-like_sf"/>
</dbReference>
<dbReference type="Pfam" id="PF19291">
    <property type="entry name" value="TREH_N"/>
    <property type="match status" value="1"/>
</dbReference>
<dbReference type="InterPro" id="IPR045582">
    <property type="entry name" value="Trehalase-like_N"/>
</dbReference>
<dbReference type="EMBL" id="CP021323">
    <property type="protein sequence ID" value="ARS52576.1"/>
    <property type="molecule type" value="Genomic_DNA"/>
</dbReference>
<reference evidence="3 4" key="1">
    <citation type="journal article" date="2017" name="Int. J. Syst. Evol. Microbiol.">
        <title>Kushneria konosiri sp. nov., isolated from the Korean salt-fermented seafood Daemi-jeot.</title>
        <authorList>
            <person name="Yun J.H."/>
            <person name="Park S.K."/>
            <person name="Lee J.Y."/>
            <person name="Jung M.J."/>
            <person name="Bae J.W."/>
        </authorList>
    </citation>
    <scope>NUCLEOTIDE SEQUENCE [LARGE SCALE GENOMIC DNA]</scope>
    <source>
        <strain evidence="3 4">X49</strain>
    </source>
</reference>